<evidence type="ECO:0000313" key="4">
    <source>
        <dbReference type="Proteomes" id="UP001347796"/>
    </source>
</evidence>
<protein>
    <recommendedName>
        <fullName evidence="2">HAT C-terminal dimerisation domain-containing protein</fullName>
    </recommendedName>
</protein>
<organism evidence="3 4">
    <name type="scientific">Patella caerulea</name>
    <name type="common">Rayed Mediterranean limpet</name>
    <dbReference type="NCBI Taxonomy" id="87958"/>
    <lineage>
        <taxon>Eukaryota</taxon>
        <taxon>Metazoa</taxon>
        <taxon>Spiralia</taxon>
        <taxon>Lophotrochozoa</taxon>
        <taxon>Mollusca</taxon>
        <taxon>Gastropoda</taxon>
        <taxon>Patellogastropoda</taxon>
        <taxon>Patelloidea</taxon>
        <taxon>Patellidae</taxon>
        <taxon>Patella</taxon>
    </lineage>
</organism>
<evidence type="ECO:0000313" key="3">
    <source>
        <dbReference type="EMBL" id="KAK6175351.1"/>
    </source>
</evidence>
<dbReference type="Pfam" id="PF05699">
    <property type="entry name" value="Dimer_Tnp_hAT"/>
    <property type="match status" value="1"/>
</dbReference>
<name>A0AAN8JCD7_PATCE</name>
<accession>A0AAN8JCD7</accession>
<sequence length="720" mass="82743">MITAFFKRKNSENTDSQECEENNENLVQSPIKKIKSIIPQPQASVKTVKKWMHDMNIDIGYKVKQNYDGTNTDIVCEIWCTVCKEYSSDRNSSLVTGSKRVKKESVQQHKKSTSHDRAFQTKVAIDITKNKKDQLPPIETAFKKLGEDELIKMDKLFRTAYYLVKKERPFSDFRDLVELQNFNDANIGQGYCNDKAVKNFVSVIADGYSEGLKELLTQADFFSIFCDGSTDRTEVEKELIMVKVLENFYPKIKYVKLEQPPTTKATGILEAINTAFESLGVPNYKQKLIGFCSDGANVMMGQRRGVISLLKEEADADYIVSVWCLAHRLELAVKDAFSNSYMNNIIECLQNVYHFYQGSAKRNKEATDIAEIIDEHFSKPTKANGTRWVEHKLRAVTKLLNSWEVILTHMSNYASDNTNKGEDRAKTQGYIKKLTQFKFIWYLYFIKDVLSEVSRVSLLFQRDDIDVSSAVTKIKSTQISLQQMIDHPGAQLQSFNNDVSGNSYKGQTLLSVVDLDVLEDQKNGILNKIIDCFQSRFEDILGGKSVFTAAQIFDHKNWPAENDLPALYHYGNLDLNYIIQHFQHVLQNICNTDSVITEWSDLKLYVARNTHFRAYHPLAVWQRVSQEDVNNNYSNIMKVIHLTSCFPLSNASCERGFSTMKRIKSDWRCRMSNSTVDMLMRIDLEGPPLNDFNPRPFVNKWWLNGQRSKRPNSVPFGNRQ</sequence>
<dbReference type="InterPro" id="IPR012337">
    <property type="entry name" value="RNaseH-like_sf"/>
</dbReference>
<dbReference type="PANTHER" id="PTHR46880">
    <property type="entry name" value="RAS-ASSOCIATING DOMAIN-CONTAINING PROTEIN"/>
    <property type="match status" value="1"/>
</dbReference>
<proteinExistence type="predicted"/>
<dbReference type="EMBL" id="JAZGQO010000010">
    <property type="protein sequence ID" value="KAK6175351.1"/>
    <property type="molecule type" value="Genomic_DNA"/>
</dbReference>
<evidence type="ECO:0000259" key="2">
    <source>
        <dbReference type="Pfam" id="PF05699"/>
    </source>
</evidence>
<dbReference type="InterPro" id="IPR008906">
    <property type="entry name" value="HATC_C_dom"/>
</dbReference>
<dbReference type="Proteomes" id="UP001347796">
    <property type="component" value="Unassembled WGS sequence"/>
</dbReference>
<gene>
    <name evidence="3" type="ORF">SNE40_013836</name>
</gene>
<comment type="caution">
    <text evidence="3">The sequence shown here is derived from an EMBL/GenBank/DDBJ whole genome shotgun (WGS) entry which is preliminary data.</text>
</comment>
<feature type="region of interest" description="Disordered" evidence="1">
    <location>
        <begin position="1"/>
        <end position="24"/>
    </location>
</feature>
<dbReference type="GO" id="GO:0046983">
    <property type="term" value="F:protein dimerization activity"/>
    <property type="evidence" value="ECO:0007669"/>
    <property type="project" value="InterPro"/>
</dbReference>
<dbReference type="PANTHER" id="PTHR46880:SF5">
    <property type="entry name" value="DUF4371 DOMAIN-CONTAINING PROTEIN"/>
    <property type="match status" value="1"/>
</dbReference>
<reference evidence="3 4" key="1">
    <citation type="submission" date="2024-01" db="EMBL/GenBank/DDBJ databases">
        <title>The genome of the rayed Mediterranean limpet Patella caerulea (Linnaeus, 1758).</title>
        <authorList>
            <person name="Anh-Thu Weber A."/>
            <person name="Halstead-Nussloch G."/>
        </authorList>
    </citation>
    <scope>NUCLEOTIDE SEQUENCE [LARGE SCALE GENOMIC DNA]</scope>
    <source>
        <strain evidence="3">AATW-2023a</strain>
        <tissue evidence="3">Whole specimen</tissue>
    </source>
</reference>
<evidence type="ECO:0000256" key="1">
    <source>
        <dbReference type="SAM" id="MobiDB-lite"/>
    </source>
</evidence>
<feature type="domain" description="HAT C-terminal dimerisation" evidence="2">
    <location>
        <begin position="616"/>
        <end position="681"/>
    </location>
</feature>
<dbReference type="AlphaFoldDB" id="A0AAN8JCD7"/>
<keyword evidence="4" id="KW-1185">Reference proteome</keyword>
<dbReference type="SUPFAM" id="SSF53098">
    <property type="entry name" value="Ribonuclease H-like"/>
    <property type="match status" value="1"/>
</dbReference>